<dbReference type="InterPro" id="IPR043504">
    <property type="entry name" value="Peptidase_S1_PA_chymotrypsin"/>
</dbReference>
<accession>A0A835ZVR6</accession>
<dbReference type="Gene3D" id="2.40.10.10">
    <property type="entry name" value="Trypsin-like serine proteases"/>
    <property type="match status" value="1"/>
</dbReference>
<protein>
    <submittedName>
        <fullName evidence="1">Uncharacterized protein</fullName>
    </submittedName>
</protein>
<sequence length="100" mass="10636">MAGERAGPEVGCGSGSGGQGLQLLARQSGPCTPPPGCGIQKSNIAVTSEEGLVEEQEFPWVVSLQDSQYTHLTFGSILSEFWILSIASTFQNRPVPQLWS</sequence>
<evidence type="ECO:0000313" key="1">
    <source>
        <dbReference type="EMBL" id="KAG5200494.1"/>
    </source>
</evidence>
<dbReference type="AlphaFoldDB" id="A0A835ZVR6"/>
<dbReference type="SUPFAM" id="SSF50494">
    <property type="entry name" value="Trypsin-like serine proteases"/>
    <property type="match status" value="1"/>
</dbReference>
<reference evidence="1 2" key="1">
    <citation type="submission" date="2020-12" db="EMBL/GenBank/DDBJ databases">
        <title>De novo assembly of Tibetan sheep genome.</title>
        <authorList>
            <person name="Li X."/>
        </authorList>
    </citation>
    <scope>NUCLEOTIDE SEQUENCE [LARGE SCALE GENOMIC DNA]</scope>
    <source>
        <tissue evidence="1">Heart</tissue>
    </source>
</reference>
<name>A0A835ZVR6_SHEEP</name>
<dbReference type="EMBL" id="JAEMGP010000014">
    <property type="protein sequence ID" value="KAG5200494.1"/>
    <property type="molecule type" value="Genomic_DNA"/>
</dbReference>
<comment type="caution">
    <text evidence="1">The sequence shown here is derived from an EMBL/GenBank/DDBJ whole genome shotgun (WGS) entry which is preliminary data.</text>
</comment>
<dbReference type="Proteomes" id="UP000664991">
    <property type="component" value="Chromosome 14"/>
</dbReference>
<proteinExistence type="predicted"/>
<gene>
    <name evidence="1" type="ORF">JEQ12_005028</name>
</gene>
<organism evidence="1 2">
    <name type="scientific">Ovis aries</name>
    <name type="common">Sheep</name>
    <dbReference type="NCBI Taxonomy" id="9940"/>
    <lineage>
        <taxon>Eukaryota</taxon>
        <taxon>Metazoa</taxon>
        <taxon>Chordata</taxon>
        <taxon>Craniata</taxon>
        <taxon>Vertebrata</taxon>
        <taxon>Euteleostomi</taxon>
        <taxon>Mammalia</taxon>
        <taxon>Eutheria</taxon>
        <taxon>Laurasiatheria</taxon>
        <taxon>Artiodactyla</taxon>
        <taxon>Ruminantia</taxon>
        <taxon>Pecora</taxon>
        <taxon>Bovidae</taxon>
        <taxon>Caprinae</taxon>
        <taxon>Ovis</taxon>
    </lineage>
</organism>
<evidence type="ECO:0000313" key="2">
    <source>
        <dbReference type="Proteomes" id="UP000664991"/>
    </source>
</evidence>
<dbReference type="InterPro" id="IPR009003">
    <property type="entry name" value="Peptidase_S1_PA"/>
</dbReference>